<comment type="cofactor">
    <cofactor evidence="10">
        <name>Zn(2+)</name>
        <dbReference type="ChEBI" id="CHEBI:29105"/>
    </cofactor>
    <text evidence="10">Binds 1 zinc ion per subunit.</text>
</comment>
<dbReference type="Gene3D" id="2.40.50.140">
    <property type="entry name" value="Nucleic acid-binding proteins"/>
    <property type="match status" value="1"/>
</dbReference>
<evidence type="ECO:0000256" key="9">
    <source>
        <dbReference type="ARBA" id="ARBA00023134"/>
    </source>
</evidence>
<keyword evidence="5 10" id="KW-0547">Nucleotide-binding</keyword>
<dbReference type="PANTHER" id="PTHR32120">
    <property type="entry name" value="SMALL RIBOSOMAL SUBUNIT BIOGENESIS GTPASE RSGA"/>
    <property type="match status" value="1"/>
</dbReference>
<evidence type="ECO:0000313" key="13">
    <source>
        <dbReference type="EMBL" id="HIT38029.1"/>
    </source>
</evidence>
<dbReference type="PROSITE" id="PS50936">
    <property type="entry name" value="ENGC_GTPASE"/>
    <property type="match status" value="1"/>
</dbReference>
<dbReference type="Proteomes" id="UP000886833">
    <property type="component" value="Unassembled WGS sequence"/>
</dbReference>
<evidence type="ECO:0000256" key="7">
    <source>
        <dbReference type="ARBA" id="ARBA00022833"/>
    </source>
</evidence>
<keyword evidence="4 10" id="KW-0699">rRNA-binding</keyword>
<dbReference type="Pfam" id="PF16745">
    <property type="entry name" value="RsgA_N"/>
    <property type="match status" value="1"/>
</dbReference>
<keyword evidence="2 10" id="KW-0690">Ribosome biogenesis</keyword>
<evidence type="ECO:0000256" key="8">
    <source>
        <dbReference type="ARBA" id="ARBA00022884"/>
    </source>
</evidence>
<name>A0A9D1GD79_9FIRM</name>
<gene>
    <name evidence="10 13" type="primary">rsgA</name>
    <name evidence="13" type="ORF">IAB59_06110</name>
</gene>
<dbReference type="InterPro" id="IPR030378">
    <property type="entry name" value="G_CP_dom"/>
</dbReference>
<keyword evidence="9 10" id="KW-0342">GTP-binding</keyword>
<dbReference type="GO" id="GO:0003924">
    <property type="term" value="F:GTPase activity"/>
    <property type="evidence" value="ECO:0007669"/>
    <property type="project" value="UniProtKB-UniRule"/>
</dbReference>
<proteinExistence type="inferred from homology"/>
<evidence type="ECO:0000313" key="14">
    <source>
        <dbReference type="Proteomes" id="UP000886833"/>
    </source>
</evidence>
<dbReference type="Gene3D" id="3.40.50.300">
    <property type="entry name" value="P-loop containing nucleotide triphosphate hydrolases"/>
    <property type="match status" value="1"/>
</dbReference>
<reference evidence="13" key="1">
    <citation type="submission" date="2020-10" db="EMBL/GenBank/DDBJ databases">
        <authorList>
            <person name="Gilroy R."/>
        </authorList>
    </citation>
    <scope>NUCLEOTIDE SEQUENCE</scope>
    <source>
        <strain evidence="13">CHK195-26880</strain>
    </source>
</reference>
<comment type="caution">
    <text evidence="13">The sequence shown here is derived from an EMBL/GenBank/DDBJ whole genome shotgun (WGS) entry which is preliminary data.</text>
</comment>
<keyword evidence="7 10" id="KW-0862">Zinc</keyword>
<dbReference type="EMBL" id="DVKQ01000078">
    <property type="protein sequence ID" value="HIT38029.1"/>
    <property type="molecule type" value="Genomic_DNA"/>
</dbReference>
<dbReference type="InterPro" id="IPR004881">
    <property type="entry name" value="Ribosome_biogen_GTPase_RsgA"/>
</dbReference>
<evidence type="ECO:0000256" key="5">
    <source>
        <dbReference type="ARBA" id="ARBA00022741"/>
    </source>
</evidence>
<dbReference type="InterPro" id="IPR027417">
    <property type="entry name" value="P-loop_NTPase"/>
</dbReference>
<evidence type="ECO:0000256" key="2">
    <source>
        <dbReference type="ARBA" id="ARBA00022517"/>
    </source>
</evidence>
<comment type="subcellular location">
    <subcellularLocation>
        <location evidence="10">Cytoplasm</location>
    </subcellularLocation>
</comment>
<comment type="function">
    <text evidence="10">One of several proteins that assist in the late maturation steps of the functional core of the 30S ribosomal subunit. Helps release RbfA from mature subunits. May play a role in the assembly of ribosomal proteins into the subunit. Circularly permuted GTPase that catalyzes slow GTP hydrolysis, GTPase activity is stimulated by the 30S ribosomal subunit.</text>
</comment>
<dbReference type="InterPro" id="IPR010914">
    <property type="entry name" value="RsgA_GTPase_dom"/>
</dbReference>
<evidence type="ECO:0000256" key="6">
    <source>
        <dbReference type="ARBA" id="ARBA00022801"/>
    </source>
</evidence>
<dbReference type="EC" id="3.6.1.-" evidence="10"/>
<dbReference type="HAMAP" id="MF_01820">
    <property type="entry name" value="GTPase_RsgA"/>
    <property type="match status" value="1"/>
</dbReference>
<accession>A0A9D1GD79</accession>
<dbReference type="AlphaFoldDB" id="A0A9D1GD79"/>
<evidence type="ECO:0000259" key="11">
    <source>
        <dbReference type="PROSITE" id="PS50936"/>
    </source>
</evidence>
<dbReference type="CDD" id="cd01854">
    <property type="entry name" value="YjeQ_EngC"/>
    <property type="match status" value="1"/>
</dbReference>
<dbReference type="Pfam" id="PF03193">
    <property type="entry name" value="RsgA_GTPase"/>
    <property type="match status" value="1"/>
</dbReference>
<feature type="binding site" evidence="10">
    <location>
        <begin position="108"/>
        <end position="111"/>
    </location>
    <ligand>
        <name>GTP</name>
        <dbReference type="ChEBI" id="CHEBI:37565"/>
    </ligand>
</feature>
<evidence type="ECO:0000259" key="12">
    <source>
        <dbReference type="PROSITE" id="PS51721"/>
    </source>
</evidence>
<keyword evidence="8 10" id="KW-0694">RNA-binding</keyword>
<comment type="similarity">
    <text evidence="10">Belongs to the TRAFAC class YlqF/YawG GTPase family. RsgA subfamily.</text>
</comment>
<sequence length="277" mass="31957">MQGQIIKISSNRHVVSSNNKTYNTIPRGKFRKEKIIPKVGDYVVFNDKSLVIEEILERKNTFNRPMVSNIDRAFIITSLVNPLFSLGLLDKFIAHMELNNVDIVICLTKIDLVSDEEYEKIKEIMVYYTNIGYTVLTNNNLDKIKELIKDKTVVFIGQTGAGKSTLLNKLNPDWNLKTGEVSIALGRGRHTTRNVELYDFLDGKVLDTPGFSALDLSIYKKEYIKYAFREFSNYTCPFRDCSHTKEEECMVKKAVEDGKILKSRYDNYLKFYEEAVK</sequence>
<keyword evidence="1 10" id="KW-0963">Cytoplasm</keyword>
<feature type="binding site" evidence="10">
    <location>
        <begin position="157"/>
        <end position="165"/>
    </location>
    <ligand>
        <name>GTP</name>
        <dbReference type="ChEBI" id="CHEBI:37565"/>
    </ligand>
</feature>
<evidence type="ECO:0000256" key="4">
    <source>
        <dbReference type="ARBA" id="ARBA00022730"/>
    </source>
</evidence>
<dbReference type="PROSITE" id="PS51721">
    <property type="entry name" value="G_CP"/>
    <property type="match status" value="1"/>
</dbReference>
<reference evidence="13" key="2">
    <citation type="journal article" date="2021" name="PeerJ">
        <title>Extensive microbial diversity within the chicken gut microbiome revealed by metagenomics and culture.</title>
        <authorList>
            <person name="Gilroy R."/>
            <person name="Ravi A."/>
            <person name="Getino M."/>
            <person name="Pursley I."/>
            <person name="Horton D.L."/>
            <person name="Alikhan N.F."/>
            <person name="Baker D."/>
            <person name="Gharbi K."/>
            <person name="Hall N."/>
            <person name="Watson M."/>
            <person name="Adriaenssens E.M."/>
            <person name="Foster-Nyarko E."/>
            <person name="Jarju S."/>
            <person name="Secka A."/>
            <person name="Antonio M."/>
            <person name="Oren A."/>
            <person name="Chaudhuri R.R."/>
            <person name="La Ragione R."/>
            <person name="Hildebrand F."/>
            <person name="Pallen M.J."/>
        </authorList>
    </citation>
    <scope>NUCLEOTIDE SEQUENCE</scope>
    <source>
        <strain evidence="13">CHK195-26880</strain>
    </source>
</reference>
<dbReference type="GO" id="GO:0019843">
    <property type="term" value="F:rRNA binding"/>
    <property type="evidence" value="ECO:0007669"/>
    <property type="project" value="UniProtKB-KW"/>
</dbReference>
<evidence type="ECO:0000256" key="3">
    <source>
        <dbReference type="ARBA" id="ARBA00022723"/>
    </source>
</evidence>
<feature type="domain" description="CP-type G" evidence="12">
    <location>
        <begin position="59"/>
        <end position="214"/>
    </location>
</feature>
<dbReference type="Gene3D" id="1.10.40.50">
    <property type="entry name" value="Probable gtpase engc, domain 3"/>
    <property type="match status" value="1"/>
</dbReference>
<feature type="binding site" evidence="10">
    <location>
        <position position="236"/>
    </location>
    <ligand>
        <name>Zn(2+)</name>
        <dbReference type="ChEBI" id="CHEBI:29105"/>
    </ligand>
</feature>
<keyword evidence="6 10" id="KW-0378">Hydrolase</keyword>
<dbReference type="InterPro" id="IPR012340">
    <property type="entry name" value="NA-bd_OB-fold"/>
</dbReference>
<comment type="subunit">
    <text evidence="10">Monomer. Associates with 30S ribosomal subunit, binds 16S rRNA.</text>
</comment>
<dbReference type="PANTHER" id="PTHR32120:SF11">
    <property type="entry name" value="SMALL RIBOSOMAL SUBUNIT BIOGENESIS GTPASE RSGA 1, MITOCHONDRIAL-RELATED"/>
    <property type="match status" value="1"/>
</dbReference>
<dbReference type="GO" id="GO:0005737">
    <property type="term" value="C:cytoplasm"/>
    <property type="evidence" value="ECO:0007669"/>
    <property type="project" value="UniProtKB-SubCell"/>
</dbReference>
<dbReference type="GO" id="GO:0042274">
    <property type="term" value="P:ribosomal small subunit biogenesis"/>
    <property type="evidence" value="ECO:0007669"/>
    <property type="project" value="UniProtKB-UniRule"/>
</dbReference>
<dbReference type="GO" id="GO:0005525">
    <property type="term" value="F:GTP binding"/>
    <property type="evidence" value="ECO:0007669"/>
    <property type="project" value="UniProtKB-UniRule"/>
</dbReference>
<feature type="binding site" evidence="10">
    <location>
        <position position="243"/>
    </location>
    <ligand>
        <name>Zn(2+)</name>
        <dbReference type="ChEBI" id="CHEBI:29105"/>
    </ligand>
</feature>
<dbReference type="NCBIfam" id="TIGR00157">
    <property type="entry name" value="ribosome small subunit-dependent GTPase A"/>
    <property type="match status" value="1"/>
</dbReference>
<feature type="domain" description="EngC GTPase" evidence="11">
    <location>
        <begin position="68"/>
        <end position="212"/>
    </location>
</feature>
<evidence type="ECO:0000256" key="1">
    <source>
        <dbReference type="ARBA" id="ARBA00022490"/>
    </source>
</evidence>
<dbReference type="InterPro" id="IPR031944">
    <property type="entry name" value="RsgA_N"/>
</dbReference>
<feature type="binding site" evidence="10">
    <location>
        <position position="241"/>
    </location>
    <ligand>
        <name>Zn(2+)</name>
        <dbReference type="ChEBI" id="CHEBI:29105"/>
    </ligand>
</feature>
<keyword evidence="3 10" id="KW-0479">Metal-binding</keyword>
<dbReference type="SUPFAM" id="SSF50249">
    <property type="entry name" value="Nucleic acid-binding proteins"/>
    <property type="match status" value="1"/>
</dbReference>
<organism evidence="13 14">
    <name type="scientific">Candidatus Onthousia faecipullorum</name>
    <dbReference type="NCBI Taxonomy" id="2840887"/>
    <lineage>
        <taxon>Bacteria</taxon>
        <taxon>Bacillati</taxon>
        <taxon>Bacillota</taxon>
        <taxon>Bacilli</taxon>
        <taxon>Candidatus Onthousia</taxon>
    </lineage>
</organism>
<dbReference type="GO" id="GO:0046872">
    <property type="term" value="F:metal ion binding"/>
    <property type="evidence" value="ECO:0007669"/>
    <property type="project" value="UniProtKB-KW"/>
</dbReference>
<dbReference type="SUPFAM" id="SSF52540">
    <property type="entry name" value="P-loop containing nucleoside triphosphate hydrolases"/>
    <property type="match status" value="1"/>
</dbReference>
<evidence type="ECO:0000256" key="10">
    <source>
        <dbReference type="HAMAP-Rule" id="MF_01820"/>
    </source>
</evidence>
<feature type="binding site" evidence="10">
    <location>
        <position position="249"/>
    </location>
    <ligand>
        <name>Zn(2+)</name>
        <dbReference type="ChEBI" id="CHEBI:29105"/>
    </ligand>
</feature>
<protein>
    <recommendedName>
        <fullName evidence="10">Small ribosomal subunit biogenesis GTPase RsgA</fullName>
        <ecNumber evidence="10">3.6.1.-</ecNumber>
    </recommendedName>
</protein>